<dbReference type="PANTHER" id="PTHR33116">
    <property type="entry name" value="REVERSE TRANSCRIPTASE ZINC-BINDING DOMAIN-CONTAINING PROTEIN-RELATED-RELATED"/>
    <property type="match status" value="1"/>
</dbReference>
<evidence type="ECO:0000313" key="2">
    <source>
        <dbReference type="EMBL" id="PNX57149.1"/>
    </source>
</evidence>
<comment type="caution">
    <text evidence="2">The sequence shown here is derived from an EMBL/GenBank/DDBJ whole genome shotgun (WGS) entry which is preliminary data.</text>
</comment>
<evidence type="ECO:0000256" key="1">
    <source>
        <dbReference type="SAM" id="Phobius"/>
    </source>
</evidence>
<proteinExistence type="predicted"/>
<dbReference type="STRING" id="57577.A0A2K3JSY5"/>
<name>A0A2K3JSY5_TRIPR</name>
<keyword evidence="1" id="KW-0472">Membrane</keyword>
<keyword evidence="1" id="KW-1133">Transmembrane helix</keyword>
<accession>A0A2K3JSY5</accession>
<reference evidence="2 3" key="1">
    <citation type="journal article" date="2014" name="Am. J. Bot.">
        <title>Genome assembly and annotation for red clover (Trifolium pratense; Fabaceae).</title>
        <authorList>
            <person name="Istvanek J."/>
            <person name="Jaros M."/>
            <person name="Krenek A."/>
            <person name="Repkova J."/>
        </authorList>
    </citation>
    <scope>NUCLEOTIDE SEQUENCE [LARGE SCALE GENOMIC DNA]</scope>
    <source>
        <strain evidence="3">cv. Tatra</strain>
        <tissue evidence="2">Young leaves</tissue>
    </source>
</reference>
<dbReference type="EMBL" id="ASHM01122362">
    <property type="protein sequence ID" value="PNX57149.1"/>
    <property type="molecule type" value="Genomic_DNA"/>
</dbReference>
<dbReference type="AlphaFoldDB" id="A0A2K3JSY5"/>
<feature type="transmembrane region" description="Helical" evidence="1">
    <location>
        <begin position="64"/>
        <end position="85"/>
    </location>
</feature>
<organism evidence="2 3">
    <name type="scientific">Trifolium pratense</name>
    <name type="common">Red clover</name>
    <dbReference type="NCBI Taxonomy" id="57577"/>
    <lineage>
        <taxon>Eukaryota</taxon>
        <taxon>Viridiplantae</taxon>
        <taxon>Streptophyta</taxon>
        <taxon>Embryophyta</taxon>
        <taxon>Tracheophyta</taxon>
        <taxon>Spermatophyta</taxon>
        <taxon>Magnoliopsida</taxon>
        <taxon>eudicotyledons</taxon>
        <taxon>Gunneridae</taxon>
        <taxon>Pentapetalae</taxon>
        <taxon>rosids</taxon>
        <taxon>fabids</taxon>
        <taxon>Fabales</taxon>
        <taxon>Fabaceae</taxon>
        <taxon>Papilionoideae</taxon>
        <taxon>50 kb inversion clade</taxon>
        <taxon>NPAAA clade</taxon>
        <taxon>Hologalegina</taxon>
        <taxon>IRL clade</taxon>
        <taxon>Trifolieae</taxon>
        <taxon>Trifolium</taxon>
    </lineage>
</organism>
<protein>
    <submittedName>
        <fullName evidence="2">Ribonuclease H</fullName>
    </submittedName>
</protein>
<keyword evidence="1" id="KW-0812">Transmembrane</keyword>
<dbReference type="PANTHER" id="PTHR33116:SF78">
    <property type="entry name" value="OS12G0587133 PROTEIN"/>
    <property type="match status" value="1"/>
</dbReference>
<reference evidence="2 3" key="2">
    <citation type="journal article" date="2017" name="Front. Plant Sci.">
        <title>Gene Classification and Mining of Molecular Markers Useful in Red Clover (Trifolium pratense) Breeding.</title>
        <authorList>
            <person name="Istvanek J."/>
            <person name="Dluhosova J."/>
            <person name="Dluhos P."/>
            <person name="Patkova L."/>
            <person name="Nedelnik J."/>
            <person name="Repkova J."/>
        </authorList>
    </citation>
    <scope>NUCLEOTIDE SEQUENCE [LARGE SCALE GENOMIC DNA]</scope>
    <source>
        <strain evidence="3">cv. Tatra</strain>
        <tissue evidence="2">Young leaves</tissue>
    </source>
</reference>
<evidence type="ECO:0000313" key="3">
    <source>
        <dbReference type="Proteomes" id="UP000236291"/>
    </source>
</evidence>
<dbReference type="Proteomes" id="UP000236291">
    <property type="component" value="Unassembled WGS sequence"/>
</dbReference>
<gene>
    <name evidence="2" type="ORF">L195_g058549</name>
</gene>
<sequence>MGVNVSGDFMEMACTFLNCIKGDVPFKYLGLPVGANPRRVSTWEPVVSSLRKKLNSWGNKHISLGGRLVLINSVLNSLPIFYMSFMKMSAQVIKKVIRIQREFLWDGVNGGRKISWVKWRVVCQEKKLGVLACEISKR</sequence>